<feature type="compositionally biased region" description="Basic residues" evidence="7">
    <location>
        <begin position="37"/>
        <end position="49"/>
    </location>
</feature>
<feature type="region of interest" description="Disordered" evidence="7">
    <location>
        <begin position="206"/>
        <end position="256"/>
    </location>
</feature>
<reference evidence="9" key="1">
    <citation type="submission" date="2025-08" db="UniProtKB">
        <authorList>
            <consortium name="Ensembl"/>
        </authorList>
    </citation>
    <scope>IDENTIFICATION</scope>
</reference>
<dbReference type="PANTHER" id="PTHR10570">
    <property type="entry name" value="T-CELL SURFACE GLYCOPROTEIN CD3 GAMMA CHAIN / DELTA CHAIN"/>
    <property type="match status" value="1"/>
</dbReference>
<proteinExistence type="predicted"/>
<keyword evidence="6" id="KW-0675">Receptor</keyword>
<dbReference type="PANTHER" id="PTHR10570:SF8">
    <property type="entry name" value="T-CELL SURFACE GLYCOPROTEIN CD3 GAMMA CHAIN"/>
    <property type="match status" value="1"/>
</dbReference>
<name>A0A8C4DJF7_DICLA</name>
<dbReference type="GeneTree" id="ENSGT00940000153312"/>
<evidence type="ECO:0008006" key="11">
    <source>
        <dbReference type="Google" id="ProtNLM"/>
    </source>
</evidence>
<keyword evidence="10" id="KW-1185">Reference proteome</keyword>
<evidence type="ECO:0000256" key="8">
    <source>
        <dbReference type="SAM" id="Phobius"/>
    </source>
</evidence>
<protein>
    <recommendedName>
        <fullName evidence="11">T-cell surface glycoprotein CD3 gamma chain</fullName>
    </recommendedName>
</protein>
<evidence type="ECO:0000313" key="9">
    <source>
        <dbReference type="Ensembl" id="ENSDLAP00005003722.2"/>
    </source>
</evidence>
<dbReference type="InterPro" id="IPR003110">
    <property type="entry name" value="Phos_immunorcpt_sig_ITAM"/>
</dbReference>
<evidence type="ECO:0000256" key="4">
    <source>
        <dbReference type="ARBA" id="ARBA00022989"/>
    </source>
</evidence>
<evidence type="ECO:0000256" key="2">
    <source>
        <dbReference type="ARBA" id="ARBA00022692"/>
    </source>
</evidence>
<dbReference type="GO" id="GO:0007166">
    <property type="term" value="P:cell surface receptor signaling pathway"/>
    <property type="evidence" value="ECO:0007669"/>
    <property type="project" value="InterPro"/>
</dbReference>
<feature type="transmembrane region" description="Helical" evidence="8">
    <location>
        <begin position="179"/>
        <end position="201"/>
    </location>
</feature>
<comment type="subcellular location">
    <subcellularLocation>
        <location evidence="1">Membrane</location>
        <topology evidence="1">Single-pass type I membrane protein</topology>
    </subcellularLocation>
</comment>
<feature type="compositionally biased region" description="Basic and acidic residues" evidence="7">
    <location>
        <begin position="234"/>
        <end position="256"/>
    </location>
</feature>
<dbReference type="GO" id="GO:0004888">
    <property type="term" value="F:transmembrane signaling receptor activity"/>
    <property type="evidence" value="ECO:0007669"/>
    <property type="project" value="InterPro"/>
</dbReference>
<feature type="region of interest" description="Disordered" evidence="7">
    <location>
        <begin position="29"/>
        <end position="49"/>
    </location>
</feature>
<keyword evidence="5 8" id="KW-0472">Membrane</keyword>
<organism evidence="9 10">
    <name type="scientific">Dicentrarchus labrax</name>
    <name type="common">European seabass</name>
    <name type="synonym">Morone labrax</name>
    <dbReference type="NCBI Taxonomy" id="13489"/>
    <lineage>
        <taxon>Eukaryota</taxon>
        <taxon>Metazoa</taxon>
        <taxon>Chordata</taxon>
        <taxon>Craniata</taxon>
        <taxon>Vertebrata</taxon>
        <taxon>Euteleostomi</taxon>
        <taxon>Actinopterygii</taxon>
        <taxon>Neopterygii</taxon>
        <taxon>Teleostei</taxon>
        <taxon>Neoteleostei</taxon>
        <taxon>Acanthomorphata</taxon>
        <taxon>Eupercaria</taxon>
        <taxon>Moronidae</taxon>
        <taxon>Dicentrarchus</taxon>
    </lineage>
</organism>
<feature type="compositionally biased region" description="Polar residues" evidence="7">
    <location>
        <begin position="221"/>
        <end position="231"/>
    </location>
</feature>
<dbReference type="AlphaFoldDB" id="A0A8C4DJF7"/>
<dbReference type="PROSITE" id="PS51055">
    <property type="entry name" value="ITAM_1"/>
    <property type="match status" value="1"/>
</dbReference>
<evidence type="ECO:0000256" key="5">
    <source>
        <dbReference type="ARBA" id="ARBA00023136"/>
    </source>
</evidence>
<keyword evidence="4 8" id="KW-1133">Transmembrane helix</keyword>
<dbReference type="Gene3D" id="2.60.40.10">
    <property type="entry name" value="Immunoglobulins"/>
    <property type="match status" value="1"/>
</dbReference>
<dbReference type="GO" id="GO:0009897">
    <property type="term" value="C:external side of plasma membrane"/>
    <property type="evidence" value="ECO:0007669"/>
    <property type="project" value="TreeGrafter"/>
</dbReference>
<keyword evidence="2 8" id="KW-0812">Transmembrane</keyword>
<evidence type="ECO:0000256" key="7">
    <source>
        <dbReference type="SAM" id="MobiDB-lite"/>
    </source>
</evidence>
<dbReference type="InterPro" id="IPR013783">
    <property type="entry name" value="Ig-like_fold"/>
</dbReference>
<reference evidence="9" key="2">
    <citation type="submission" date="2025-09" db="UniProtKB">
        <authorList>
            <consortium name="Ensembl"/>
        </authorList>
    </citation>
    <scope>IDENTIFICATION</scope>
</reference>
<dbReference type="Proteomes" id="UP000694389">
    <property type="component" value="Unassembled WGS sequence"/>
</dbReference>
<evidence type="ECO:0000256" key="3">
    <source>
        <dbReference type="ARBA" id="ARBA00022859"/>
    </source>
</evidence>
<accession>A0A8C4DJF7</accession>
<dbReference type="Ensembl" id="ENSDLAT00005003850.2">
    <property type="protein sequence ID" value="ENSDLAP00005003722.2"/>
    <property type="gene ID" value="ENSDLAG00005001682.2"/>
</dbReference>
<dbReference type="GO" id="GO:0042105">
    <property type="term" value="C:alpha-beta T cell receptor complex"/>
    <property type="evidence" value="ECO:0007669"/>
    <property type="project" value="TreeGrafter"/>
</dbReference>
<evidence type="ECO:0000313" key="10">
    <source>
        <dbReference type="Proteomes" id="UP000694389"/>
    </source>
</evidence>
<keyword evidence="3" id="KW-0391">Immunity</keyword>
<dbReference type="Gene3D" id="1.10.287.770">
    <property type="entry name" value="YojJ-like"/>
    <property type="match status" value="1"/>
</dbReference>
<dbReference type="Pfam" id="PF16681">
    <property type="entry name" value="Ig_5"/>
    <property type="match status" value="1"/>
</dbReference>
<dbReference type="GO" id="GO:0045059">
    <property type="term" value="P:positive thymic T cell selection"/>
    <property type="evidence" value="ECO:0007669"/>
    <property type="project" value="TreeGrafter"/>
</dbReference>
<evidence type="ECO:0000256" key="1">
    <source>
        <dbReference type="ARBA" id="ARBA00004479"/>
    </source>
</evidence>
<evidence type="ECO:0000256" key="6">
    <source>
        <dbReference type="ARBA" id="ARBA00023170"/>
    </source>
</evidence>
<dbReference type="InterPro" id="IPR015484">
    <property type="entry name" value="CD3_esu/gsu/dsu"/>
</dbReference>
<sequence length="256" mass="28649">MSSFAGSHRNTESSRCRNQQSLLRRKINQSHSLPSHTHTHTHTHRPRLFNRRGLDALTAGTRQLFILSRTQCNKHTMKSQTILPACLLLLLTQTALGQGDTARDPKITVKTVSDGIELHCGDGNTILNSNNEAIQELKYRDGNTGEYRCVTKGEDTDLAKIYVKFRSCDNCIELDEESITGIVVGNVVATILIGVAVYLIASPTRITPNTTHKKSSDRQPLVQNKRSNRPSGPNDEHYQPLARGQKDLYDELHNRN</sequence>